<name>A0A2W1N552_9FLAO</name>
<evidence type="ECO:0000259" key="1">
    <source>
        <dbReference type="Pfam" id="PF14240"/>
    </source>
</evidence>
<organism evidence="2 3">
    <name type="scientific">Putridiphycobacter roseus</name>
    <dbReference type="NCBI Taxonomy" id="2219161"/>
    <lineage>
        <taxon>Bacteria</taxon>
        <taxon>Pseudomonadati</taxon>
        <taxon>Bacteroidota</taxon>
        <taxon>Flavobacteriia</taxon>
        <taxon>Flavobacteriales</taxon>
        <taxon>Crocinitomicaceae</taxon>
        <taxon>Putridiphycobacter</taxon>
    </lineage>
</organism>
<reference evidence="2 3" key="1">
    <citation type="submission" date="2018-06" db="EMBL/GenBank/DDBJ databases">
        <title>The draft genome sequence of Crocinitomix sp. SM1701.</title>
        <authorList>
            <person name="Zhang X."/>
        </authorList>
    </citation>
    <scope>NUCLEOTIDE SEQUENCE [LARGE SCALE GENOMIC DNA]</scope>
    <source>
        <strain evidence="2 3">SM1701</strain>
    </source>
</reference>
<protein>
    <submittedName>
        <fullName evidence="2">YHYH protein</fullName>
    </submittedName>
</protein>
<comment type="caution">
    <text evidence="2">The sequence shown here is derived from an EMBL/GenBank/DDBJ whole genome shotgun (WGS) entry which is preliminary data.</text>
</comment>
<dbReference type="InterPro" id="IPR025924">
    <property type="entry name" value="YHYH_dom"/>
</dbReference>
<keyword evidence="3" id="KW-1185">Reference proteome</keyword>
<sequence>MTYYQDADGDGLGNAAVTIQACEQPDGYVCDYSDTDDSNVTVVDSTDDSSGMHKAFAAFDSDNFNIYVDGDEIVIESNGLPNHTSPYWSNTTARTATDPMGNTLVTAAASENHALFVEPTVTSYAQMAPGNIDDFNGMYTLRVPITPSLAAVSSATGLGAIGMAISGAMIYNDEEGPNVPLDDAVGSLDYTAAHTGPQSYHYHLETKAWSNDDENLIGIIADGFFLYGRKCNATGTYPSDLDVSGGHTSVTQYNTTAAYHYHIQNELYLNQYYILFPGDYQGTPNAIQ</sequence>
<accession>A0A2W1N552</accession>
<evidence type="ECO:0000313" key="3">
    <source>
        <dbReference type="Proteomes" id="UP000249248"/>
    </source>
</evidence>
<dbReference type="EMBL" id="QKSB01000002">
    <property type="protein sequence ID" value="PZE18241.1"/>
    <property type="molecule type" value="Genomic_DNA"/>
</dbReference>
<dbReference type="OrthoDB" id="665834at2"/>
<dbReference type="Pfam" id="PF14240">
    <property type="entry name" value="YHYH"/>
    <property type="match status" value="1"/>
</dbReference>
<dbReference type="AlphaFoldDB" id="A0A2W1N552"/>
<feature type="domain" description="YHYH" evidence="1">
    <location>
        <begin position="142"/>
        <end position="233"/>
    </location>
</feature>
<proteinExistence type="predicted"/>
<dbReference type="Proteomes" id="UP000249248">
    <property type="component" value="Unassembled WGS sequence"/>
</dbReference>
<gene>
    <name evidence="2" type="ORF">DNU06_05135</name>
</gene>
<evidence type="ECO:0000313" key="2">
    <source>
        <dbReference type="EMBL" id="PZE18241.1"/>
    </source>
</evidence>